<dbReference type="RefSeq" id="WP_102244557.1">
    <property type="nucleotide sequence ID" value="NZ_CP025704.1"/>
</dbReference>
<evidence type="ECO:0000259" key="1">
    <source>
        <dbReference type="Pfam" id="PF13084"/>
    </source>
</evidence>
<dbReference type="AlphaFoldDB" id="A0A2K9NUQ4"/>
<name>A0A2K9NUQ4_BACTC</name>
<gene>
    <name evidence="2" type="ORF">C0V70_14365</name>
</gene>
<evidence type="ECO:0000313" key="3">
    <source>
        <dbReference type="Proteomes" id="UP000235584"/>
    </source>
</evidence>
<sequence length="665" mass="73930">MKTYSLFALLLLTVSFGASAGFIPQKKVLVSVGDIKDNKSKEWKRSTCLQVYTIANQITENGTNVTCREFDTDNFMDSDLQKFSKSYDYHLRITKNRDSSLSMDITNWSRVHDSDFKAVGWEFKDSPTSKASKEDAFAKVLGNIFLYADNELAYKAGVLANGAFESNQISYDEKKGVFLDNITMEPISINKAITLYENESPRKKNYLRTGIEIGIQLSAAMGIYYKNLVFNQVDFDYSLSSGLKGKYVTGDAILFDDNDKFSNYGHTYAGVMYYQTARTNGFNSLESALIGFASSTAWETLEYHEVMSINDQILTPIGGYVIGEATYQISCALVSKNSLGAKALGYTLNPNMALNHALDKAYKGDKYAAQPDCKKPRWSDISVYVGLEKGQKAYEPSKNSDYVIGMNATVVKMEDYNKEGKGGQLVYDTAMSKMIVELNGNQGLTDLRVVAQVVMAAYHQKNMTKDEKGQLRGYDLIVGIGSGSTWHDRGGAELSDKEDFYGTVNILGATAHANINYNGFNIRADFGIYGDFAMVKAYSLEKYRTANGGIDNESSVMKRKGYYWGAGASAIAAISISKGRWEVGYWGQHSSATSINERNRVEATSGNTFSDTMHINRVYVSFSLTKNLKLQLSHEYNIRTGSMNGDAFETKGIEKRTMGTLVYKF</sequence>
<feature type="domain" description="DUF3943" evidence="1">
    <location>
        <begin position="255"/>
        <end position="346"/>
    </location>
</feature>
<keyword evidence="3" id="KW-1185">Reference proteome</keyword>
<dbReference type="KEGG" id="bsto:C0V70_14365"/>
<reference evidence="2 3" key="1">
    <citation type="submission" date="2018-01" db="EMBL/GenBank/DDBJ databases">
        <title>Complete genome sequence of Bacteriovorax stolpii DSM12778.</title>
        <authorList>
            <person name="Tang B."/>
            <person name="Chang J."/>
        </authorList>
    </citation>
    <scope>NUCLEOTIDE SEQUENCE [LARGE SCALE GENOMIC DNA]</scope>
    <source>
        <strain evidence="2 3">DSM 12778</strain>
    </source>
</reference>
<dbReference type="InterPro" id="IPR025079">
    <property type="entry name" value="DUF3943"/>
</dbReference>
<accession>A0A2K9NUQ4</accession>
<dbReference type="EMBL" id="CP025704">
    <property type="protein sequence ID" value="AUN99266.1"/>
    <property type="molecule type" value="Genomic_DNA"/>
</dbReference>
<dbReference type="OrthoDB" id="5288222at2"/>
<dbReference type="Proteomes" id="UP000235584">
    <property type="component" value="Chromosome"/>
</dbReference>
<organism evidence="2 3">
    <name type="scientific">Bacteriovorax stolpii</name>
    <name type="common">Bdellovibrio stolpii</name>
    <dbReference type="NCBI Taxonomy" id="960"/>
    <lineage>
        <taxon>Bacteria</taxon>
        <taxon>Pseudomonadati</taxon>
        <taxon>Bdellovibrionota</taxon>
        <taxon>Bacteriovoracia</taxon>
        <taxon>Bacteriovoracales</taxon>
        <taxon>Bacteriovoracaceae</taxon>
        <taxon>Bacteriovorax</taxon>
    </lineage>
</organism>
<protein>
    <recommendedName>
        <fullName evidence="1">DUF3943 domain-containing protein</fullName>
    </recommendedName>
</protein>
<evidence type="ECO:0000313" key="2">
    <source>
        <dbReference type="EMBL" id="AUN99266.1"/>
    </source>
</evidence>
<proteinExistence type="predicted"/>
<dbReference type="Pfam" id="PF13084">
    <property type="entry name" value="DUF3943"/>
    <property type="match status" value="1"/>
</dbReference>